<comment type="caution">
    <text evidence="2">The sequence shown here is derived from an EMBL/GenBank/DDBJ whole genome shotgun (WGS) entry which is preliminary data.</text>
</comment>
<organism evidence="2 3">
    <name type="scientific">Mycobacterium asiaticum</name>
    <dbReference type="NCBI Taxonomy" id="1790"/>
    <lineage>
        <taxon>Bacteria</taxon>
        <taxon>Bacillati</taxon>
        <taxon>Actinomycetota</taxon>
        <taxon>Actinomycetes</taxon>
        <taxon>Mycobacteriales</taxon>
        <taxon>Mycobacteriaceae</taxon>
        <taxon>Mycobacterium</taxon>
    </lineage>
</organism>
<accession>A0A1A3NJ65</accession>
<dbReference type="Proteomes" id="UP000093928">
    <property type="component" value="Unassembled WGS sequence"/>
</dbReference>
<feature type="transmembrane region" description="Helical" evidence="1">
    <location>
        <begin position="96"/>
        <end position="113"/>
    </location>
</feature>
<dbReference type="OrthoDB" id="4557906at2"/>
<gene>
    <name evidence="2" type="ORF">A5634_07965</name>
</gene>
<evidence type="ECO:0000256" key="1">
    <source>
        <dbReference type="SAM" id="Phobius"/>
    </source>
</evidence>
<name>A0A1A3NJ65_MYCAS</name>
<keyword evidence="1" id="KW-1133">Transmembrane helix</keyword>
<dbReference type="AlphaFoldDB" id="A0A1A3NJ65"/>
<keyword evidence="1" id="KW-0472">Membrane</keyword>
<evidence type="ECO:0000313" key="2">
    <source>
        <dbReference type="EMBL" id="OBK22198.1"/>
    </source>
</evidence>
<evidence type="ECO:0000313" key="3">
    <source>
        <dbReference type="Proteomes" id="UP000093928"/>
    </source>
</evidence>
<feature type="transmembrane region" description="Helical" evidence="1">
    <location>
        <begin position="37"/>
        <end position="56"/>
    </location>
</feature>
<dbReference type="RefSeq" id="WP_065146142.1">
    <property type="nucleotide sequence ID" value="NZ_LZLS01000191.1"/>
</dbReference>
<sequence>MVGLGSRLLHRVWHGLLSSRLLTLNGWVAFDLPRTVTAIGQVLLIGLVVVHAYLLATEPALPGYFVGYALALSAGCLIAAVALVAKFNDAVPQRGWYLGSLVCATFLGIYLLSRLGSLPGLEALTGRWDVAPATLAMALAAGFLAVHTTVLSGVNVAYPHRQGWQD</sequence>
<protein>
    <submittedName>
        <fullName evidence="2">Oxidoreductase</fullName>
    </submittedName>
</protein>
<proteinExistence type="predicted"/>
<keyword evidence="1" id="KW-0812">Transmembrane</keyword>
<dbReference type="EMBL" id="LZLS01000191">
    <property type="protein sequence ID" value="OBK22198.1"/>
    <property type="molecule type" value="Genomic_DNA"/>
</dbReference>
<feature type="transmembrane region" description="Helical" evidence="1">
    <location>
        <begin position="133"/>
        <end position="158"/>
    </location>
</feature>
<reference evidence="2 3" key="1">
    <citation type="submission" date="2016-06" db="EMBL/GenBank/DDBJ databases">
        <authorList>
            <person name="Kjaerup R.B."/>
            <person name="Dalgaard T.S."/>
            <person name="Juul-Madsen H.R."/>
        </authorList>
    </citation>
    <scope>NUCLEOTIDE SEQUENCE [LARGE SCALE GENOMIC DNA]</scope>
    <source>
        <strain evidence="2 3">1165133.8</strain>
    </source>
</reference>
<feature type="transmembrane region" description="Helical" evidence="1">
    <location>
        <begin position="62"/>
        <end position="84"/>
    </location>
</feature>